<gene>
    <name evidence="4" type="primary">yigZ</name>
    <name evidence="4" type="ORF">MBCUT_13930</name>
</gene>
<dbReference type="PROSITE" id="PS00910">
    <property type="entry name" value="UPF0029"/>
    <property type="match status" value="1"/>
</dbReference>
<dbReference type="RefSeq" id="WP_067259965.1">
    <property type="nucleotide sequence ID" value="NZ_LWMW01000113.1"/>
</dbReference>
<dbReference type="NCBIfam" id="TIGR00257">
    <property type="entry name" value="IMPACT_YIGZ"/>
    <property type="match status" value="1"/>
</dbReference>
<dbReference type="InterPro" id="IPR020569">
    <property type="entry name" value="UPF0029_Impact_CS"/>
</dbReference>
<dbReference type="InterPro" id="IPR036956">
    <property type="entry name" value="Impact_N_sf"/>
</dbReference>
<feature type="domain" description="UPF0029" evidence="3">
    <location>
        <begin position="133"/>
        <end position="181"/>
    </location>
</feature>
<name>A0A166DI06_9EURY</name>
<dbReference type="PANTHER" id="PTHR16301:SF20">
    <property type="entry name" value="IMPACT FAMILY MEMBER YIGZ"/>
    <property type="match status" value="1"/>
</dbReference>
<dbReference type="SUPFAM" id="SSF54211">
    <property type="entry name" value="Ribosomal protein S5 domain 2-like"/>
    <property type="match status" value="1"/>
</dbReference>
<dbReference type="InterPro" id="IPR020568">
    <property type="entry name" value="Ribosomal_Su5_D2-typ_SF"/>
</dbReference>
<dbReference type="STRING" id="47311.MBCUT_13930"/>
<comment type="similarity">
    <text evidence="1">Belongs to the IMPACT family.</text>
</comment>
<dbReference type="OrthoDB" id="121633at2157"/>
<dbReference type="GO" id="GO:0006446">
    <property type="term" value="P:regulation of translational initiation"/>
    <property type="evidence" value="ECO:0007669"/>
    <property type="project" value="TreeGrafter"/>
</dbReference>
<dbReference type="EMBL" id="LWMW01000113">
    <property type="protein sequence ID" value="KZX15620.1"/>
    <property type="molecule type" value="Genomic_DNA"/>
</dbReference>
<dbReference type="PATRIC" id="fig|47311.3.peg.1523"/>
<dbReference type="Gene3D" id="3.30.70.240">
    <property type="match status" value="1"/>
</dbReference>
<dbReference type="InterPro" id="IPR015269">
    <property type="entry name" value="UPF0029_Impact_C"/>
</dbReference>
<accession>A0A166DI06</accession>
<organism evidence="4 5">
    <name type="scientific">Methanobrevibacter cuticularis</name>
    <dbReference type="NCBI Taxonomy" id="47311"/>
    <lineage>
        <taxon>Archaea</taxon>
        <taxon>Methanobacteriati</taxon>
        <taxon>Methanobacteriota</taxon>
        <taxon>Methanomada group</taxon>
        <taxon>Methanobacteria</taxon>
        <taxon>Methanobacteriales</taxon>
        <taxon>Methanobacteriaceae</taxon>
        <taxon>Methanobrevibacter</taxon>
    </lineage>
</organism>
<dbReference type="InterPro" id="IPR001498">
    <property type="entry name" value="Impact_N"/>
</dbReference>
<evidence type="ECO:0000313" key="4">
    <source>
        <dbReference type="EMBL" id="KZX15620.1"/>
    </source>
</evidence>
<sequence>MKTIAKEFEAEINIKKSRFICRIFPARDSHEAKKIIQRIANKYADATHNCSAYLTQDSEGYDDDGEPGGTAGRPILNALKKNELENIVAIVTRYFGGIKLGAGGLVRAYSKSTIETIAIAEIVEMDIYKIYKIIFDYNNVKDIDNEIRNYNIRILNKKYTDKVIYKIAIKEAAQLDSFTKKFNLNMKVNFLCEEYLN</sequence>
<feature type="domain" description="Impact N-terminal" evidence="2">
    <location>
        <begin position="15"/>
        <end position="116"/>
    </location>
</feature>
<evidence type="ECO:0000259" key="3">
    <source>
        <dbReference type="Pfam" id="PF09186"/>
    </source>
</evidence>
<dbReference type="Proteomes" id="UP000077275">
    <property type="component" value="Unassembled WGS sequence"/>
</dbReference>
<evidence type="ECO:0000259" key="2">
    <source>
        <dbReference type="Pfam" id="PF01205"/>
    </source>
</evidence>
<dbReference type="InterPro" id="IPR023582">
    <property type="entry name" value="Impact"/>
</dbReference>
<reference evidence="4 5" key="1">
    <citation type="submission" date="2016-04" db="EMBL/GenBank/DDBJ databases">
        <title>Genome sequence of Methanobrevibacter cuticularis DSM 11139.</title>
        <authorList>
            <person name="Poehlein A."/>
            <person name="Seedorf H."/>
            <person name="Daniel R."/>
        </authorList>
    </citation>
    <scope>NUCLEOTIDE SEQUENCE [LARGE SCALE GENOMIC DNA]</scope>
    <source>
        <strain evidence="4 5">DSM 11139</strain>
    </source>
</reference>
<evidence type="ECO:0000256" key="1">
    <source>
        <dbReference type="ARBA" id="ARBA00007665"/>
    </source>
</evidence>
<dbReference type="InterPro" id="IPR015796">
    <property type="entry name" value="Impact_YigZ-like"/>
</dbReference>
<dbReference type="AlphaFoldDB" id="A0A166DI06"/>
<dbReference type="PANTHER" id="PTHR16301">
    <property type="entry name" value="IMPACT-RELATED"/>
    <property type="match status" value="1"/>
</dbReference>
<dbReference type="Pfam" id="PF09186">
    <property type="entry name" value="DUF1949"/>
    <property type="match status" value="1"/>
</dbReference>
<proteinExistence type="inferred from homology"/>
<dbReference type="GO" id="GO:0005737">
    <property type="term" value="C:cytoplasm"/>
    <property type="evidence" value="ECO:0007669"/>
    <property type="project" value="TreeGrafter"/>
</dbReference>
<dbReference type="Pfam" id="PF01205">
    <property type="entry name" value="Impact_N"/>
    <property type="match status" value="1"/>
</dbReference>
<dbReference type="Gene3D" id="3.30.230.30">
    <property type="entry name" value="Impact, N-terminal domain"/>
    <property type="match status" value="1"/>
</dbReference>
<keyword evidence="5" id="KW-1185">Reference proteome</keyword>
<comment type="caution">
    <text evidence="4">The sequence shown here is derived from an EMBL/GenBank/DDBJ whole genome shotgun (WGS) entry which is preliminary data.</text>
</comment>
<evidence type="ECO:0000313" key="5">
    <source>
        <dbReference type="Proteomes" id="UP000077275"/>
    </source>
</evidence>
<protein>
    <submittedName>
        <fullName evidence="4">IMPACT family member YigZ</fullName>
    </submittedName>
</protein>
<dbReference type="SUPFAM" id="SSF54980">
    <property type="entry name" value="EF-G C-terminal domain-like"/>
    <property type="match status" value="1"/>
</dbReference>
<dbReference type="InterPro" id="IPR035647">
    <property type="entry name" value="EFG_III/V"/>
</dbReference>